<dbReference type="GO" id="GO:0016874">
    <property type="term" value="F:ligase activity"/>
    <property type="evidence" value="ECO:0007669"/>
    <property type="project" value="UniProtKB-KW"/>
</dbReference>
<dbReference type="AlphaFoldDB" id="A0AAU0UMS9"/>
<evidence type="ECO:0000313" key="7">
    <source>
        <dbReference type="EMBL" id="WRO21464.1"/>
    </source>
</evidence>
<evidence type="ECO:0000256" key="4">
    <source>
        <dbReference type="ARBA" id="ARBA00023136"/>
    </source>
</evidence>
<feature type="transmembrane region" description="Helical" evidence="5">
    <location>
        <begin position="412"/>
        <end position="431"/>
    </location>
</feature>
<sequence length="436" mass="48341">MRDKNAIVSLTMENGKIFLVVKLSMIGYLTGLLAFFLWVGRPFYFSGVGMQITHSMTLLLILVFALNKLMSNNLELCRLPSPILIHVIWLFASIVLILTAGFLSMSNAVNIVEALKFQVSYLMGLAILLVFLGASFSYDWIRFLLRVTVTGAVLSVIFAFAGFLFAPLGEVTLNQFNRAQGFLLHPNQFGMMLAALFPAACAHLSLDFRKIKQWIVTLLLAGGLVISGSKTNLLIAGVLGPATLLIMNTFKHKYSQRMWSLLGTLIAVSCIGAAAFFLLLELVPETFRNLQLVLANPEEYRTLIIRQEIWHEALTLVKGYPNFGIGAGNTETHLGINHAHNVFIEYYLTLGRFGLFAFTSFLESILFLSYYVLKTSRKLSLDQQATAVGLVFGILSYIFSNQLSDSFGGTTLPLLWVLLGLLMAQGTQLFMKSSLD</sequence>
<keyword evidence="8" id="KW-1185">Reference proteome</keyword>
<accession>A0AAU0UMS9</accession>
<feature type="transmembrane region" description="Helical" evidence="5">
    <location>
        <begin position="20"/>
        <end position="40"/>
    </location>
</feature>
<dbReference type="EMBL" id="CP121694">
    <property type="protein sequence ID" value="WRO21464.1"/>
    <property type="molecule type" value="Genomic_DNA"/>
</dbReference>
<evidence type="ECO:0000256" key="2">
    <source>
        <dbReference type="ARBA" id="ARBA00022692"/>
    </source>
</evidence>
<feature type="transmembrane region" description="Helical" evidence="5">
    <location>
        <begin position="262"/>
        <end position="280"/>
    </location>
</feature>
<dbReference type="InterPro" id="IPR007016">
    <property type="entry name" value="O-antigen_ligase-rel_domated"/>
</dbReference>
<dbReference type="PANTHER" id="PTHR37422">
    <property type="entry name" value="TEICHURONIC ACID BIOSYNTHESIS PROTEIN TUAE"/>
    <property type="match status" value="1"/>
</dbReference>
<evidence type="ECO:0000256" key="1">
    <source>
        <dbReference type="ARBA" id="ARBA00004141"/>
    </source>
</evidence>
<feature type="transmembrane region" description="Helical" evidence="5">
    <location>
        <begin position="143"/>
        <end position="168"/>
    </location>
</feature>
<comment type="subcellular location">
    <subcellularLocation>
        <location evidence="1">Membrane</location>
        <topology evidence="1">Multi-pass membrane protein</topology>
    </subcellularLocation>
</comment>
<organism evidence="7 8">
    <name type="scientific">Metallumcola ferriviriculae</name>
    <dbReference type="NCBI Taxonomy" id="3039180"/>
    <lineage>
        <taxon>Bacteria</taxon>
        <taxon>Bacillati</taxon>
        <taxon>Bacillota</taxon>
        <taxon>Clostridia</taxon>
        <taxon>Neomoorellales</taxon>
        <taxon>Desulfitibacteraceae</taxon>
        <taxon>Metallumcola</taxon>
    </lineage>
</organism>
<feature type="transmembrane region" description="Helical" evidence="5">
    <location>
        <begin position="385"/>
        <end position="400"/>
    </location>
</feature>
<evidence type="ECO:0000259" key="6">
    <source>
        <dbReference type="Pfam" id="PF04932"/>
    </source>
</evidence>
<evidence type="ECO:0000256" key="3">
    <source>
        <dbReference type="ARBA" id="ARBA00022989"/>
    </source>
</evidence>
<protein>
    <submittedName>
        <fullName evidence="7">O-antigen ligase family protein</fullName>
    </submittedName>
</protein>
<dbReference type="RefSeq" id="WP_366924307.1">
    <property type="nucleotide sequence ID" value="NZ_CP121694.1"/>
</dbReference>
<dbReference type="Proteomes" id="UP001329915">
    <property type="component" value="Chromosome"/>
</dbReference>
<feature type="transmembrane region" description="Helical" evidence="5">
    <location>
        <begin position="83"/>
        <end position="105"/>
    </location>
</feature>
<feature type="transmembrane region" description="Helical" evidence="5">
    <location>
        <begin position="211"/>
        <end position="227"/>
    </location>
</feature>
<feature type="transmembrane region" description="Helical" evidence="5">
    <location>
        <begin position="353"/>
        <end position="373"/>
    </location>
</feature>
<feature type="transmembrane region" description="Helical" evidence="5">
    <location>
        <begin position="188"/>
        <end position="206"/>
    </location>
</feature>
<name>A0AAU0UMS9_9FIRM</name>
<evidence type="ECO:0000313" key="8">
    <source>
        <dbReference type="Proteomes" id="UP001329915"/>
    </source>
</evidence>
<feature type="transmembrane region" description="Helical" evidence="5">
    <location>
        <begin position="52"/>
        <end position="71"/>
    </location>
</feature>
<reference evidence="7 8" key="1">
    <citation type="submission" date="2023-04" db="EMBL/GenBank/DDBJ databases">
        <authorList>
            <person name="Hsu D."/>
        </authorList>
    </citation>
    <scope>NUCLEOTIDE SEQUENCE [LARGE SCALE GENOMIC DNA]</scope>
    <source>
        <strain evidence="7 8">MK1</strain>
    </source>
</reference>
<feature type="domain" description="O-antigen ligase-related" evidence="6">
    <location>
        <begin position="216"/>
        <end position="358"/>
    </location>
</feature>
<keyword evidence="7" id="KW-0436">Ligase</keyword>
<proteinExistence type="predicted"/>
<keyword evidence="4 5" id="KW-0472">Membrane</keyword>
<feature type="transmembrane region" description="Helical" evidence="5">
    <location>
        <begin position="117"/>
        <end position="136"/>
    </location>
</feature>
<evidence type="ECO:0000256" key="5">
    <source>
        <dbReference type="SAM" id="Phobius"/>
    </source>
</evidence>
<dbReference type="KEGG" id="dbc:MFMK1_001272"/>
<keyword evidence="3 5" id="KW-1133">Transmembrane helix</keyword>
<keyword evidence="2 5" id="KW-0812">Transmembrane</keyword>
<gene>
    <name evidence="7" type="ORF">MFMK1_001272</name>
</gene>
<dbReference type="Pfam" id="PF04932">
    <property type="entry name" value="Wzy_C"/>
    <property type="match status" value="1"/>
</dbReference>
<dbReference type="PANTHER" id="PTHR37422:SF13">
    <property type="entry name" value="LIPOPOLYSACCHARIDE BIOSYNTHESIS PROTEIN PA4999-RELATED"/>
    <property type="match status" value="1"/>
</dbReference>
<dbReference type="GO" id="GO:0016020">
    <property type="term" value="C:membrane"/>
    <property type="evidence" value="ECO:0007669"/>
    <property type="project" value="UniProtKB-SubCell"/>
</dbReference>
<dbReference type="InterPro" id="IPR051533">
    <property type="entry name" value="WaaL-like"/>
</dbReference>